<evidence type="ECO:0000313" key="3">
    <source>
        <dbReference type="Proteomes" id="UP000030826"/>
    </source>
</evidence>
<dbReference type="OrthoDB" id="114108at2"/>
<protein>
    <submittedName>
        <fullName evidence="2">Glycosyl transferase</fullName>
    </submittedName>
</protein>
<dbReference type="PANTHER" id="PTHR43685">
    <property type="entry name" value="GLYCOSYLTRANSFERASE"/>
    <property type="match status" value="1"/>
</dbReference>
<keyword evidence="2" id="KW-0808">Transferase</keyword>
<evidence type="ECO:0000313" key="2">
    <source>
        <dbReference type="EMBL" id="KHJ53686.1"/>
    </source>
</evidence>
<sequence length="304" mass="32891">MSSGACDISLVVSSRNRAYGLDSCLKAIGRAARAAGPAAVELVFVDNGSTDDTSAVVAAWASSAPLPVRLLHEARPGLAVARNTGIAAARGGLIAFTDDDCEPEPGYFQALSQAFAADEGPVLRGGRVELGDARDLPVTIKPDIEPATLDRTLHPGGFIHGCNMAFPRALIEAIGPFDERFGAGAPFRSGEDTDFTHRAFKAGFPVVYCPDIVVRHFHGRRLPEDIRKLQSGYAFGNGALYAKYLFDRRSNMRGMLRWDMRMAARELWTGQTMSAEMGLTYRGTMRDSLSGMMSYWLNRPAAGR</sequence>
<evidence type="ECO:0000259" key="1">
    <source>
        <dbReference type="Pfam" id="PF00535"/>
    </source>
</evidence>
<dbReference type="EMBL" id="JRFJ01000005">
    <property type="protein sequence ID" value="KHJ53686.1"/>
    <property type="molecule type" value="Genomic_DNA"/>
</dbReference>
<dbReference type="STRING" id="370622.LA66_17350"/>
<feature type="domain" description="Glycosyltransferase 2-like" evidence="1">
    <location>
        <begin position="9"/>
        <end position="174"/>
    </location>
</feature>
<dbReference type="InterPro" id="IPR050834">
    <property type="entry name" value="Glycosyltransf_2"/>
</dbReference>
<name>A0A0B1Q2S9_9HYPH</name>
<dbReference type="PANTHER" id="PTHR43685:SF3">
    <property type="entry name" value="SLR2126 PROTEIN"/>
    <property type="match status" value="1"/>
</dbReference>
<dbReference type="InterPro" id="IPR029044">
    <property type="entry name" value="Nucleotide-diphossugar_trans"/>
</dbReference>
<dbReference type="Pfam" id="PF00535">
    <property type="entry name" value="Glycos_transf_2"/>
    <property type="match status" value="1"/>
</dbReference>
<dbReference type="GO" id="GO:0016740">
    <property type="term" value="F:transferase activity"/>
    <property type="evidence" value="ECO:0007669"/>
    <property type="project" value="UniProtKB-KW"/>
</dbReference>
<dbReference type="RefSeq" id="WP_039195202.1">
    <property type="nucleotide sequence ID" value="NZ_JRFJ01000005.1"/>
</dbReference>
<dbReference type="Gene3D" id="3.90.550.10">
    <property type="entry name" value="Spore Coat Polysaccharide Biosynthesis Protein SpsA, Chain A"/>
    <property type="match status" value="1"/>
</dbReference>
<dbReference type="AlphaFoldDB" id="A0A0B1Q2S9"/>
<accession>A0A0B1Q2S9</accession>
<comment type="caution">
    <text evidence="2">The sequence shown here is derived from an EMBL/GenBank/DDBJ whole genome shotgun (WGS) entry which is preliminary data.</text>
</comment>
<proteinExistence type="predicted"/>
<reference evidence="2 3" key="1">
    <citation type="submission" date="2014-09" db="EMBL/GenBank/DDBJ databases">
        <title>Isolation and characterization of Aurantimonas altamirensis ON-56566 from clinical sample following a dog bite.</title>
        <authorList>
            <person name="Eshaghi A."/>
            <person name="Li A."/>
            <person name="Shahinas D."/>
            <person name="Bahn P."/>
            <person name="Kus J.V."/>
            <person name="Patel S.N."/>
        </authorList>
    </citation>
    <scope>NUCLEOTIDE SEQUENCE [LARGE SCALE GENOMIC DNA]</scope>
    <source>
        <strain evidence="2 3">ON-56566</strain>
    </source>
</reference>
<dbReference type="Proteomes" id="UP000030826">
    <property type="component" value="Unassembled WGS sequence"/>
</dbReference>
<gene>
    <name evidence="2" type="ORF">LA66_17350</name>
</gene>
<dbReference type="InterPro" id="IPR001173">
    <property type="entry name" value="Glyco_trans_2-like"/>
</dbReference>
<dbReference type="SUPFAM" id="SSF53448">
    <property type="entry name" value="Nucleotide-diphospho-sugar transferases"/>
    <property type="match status" value="1"/>
</dbReference>
<organism evidence="2 3">
    <name type="scientific">Aureimonas altamirensis</name>
    <dbReference type="NCBI Taxonomy" id="370622"/>
    <lineage>
        <taxon>Bacteria</taxon>
        <taxon>Pseudomonadati</taxon>
        <taxon>Pseudomonadota</taxon>
        <taxon>Alphaproteobacteria</taxon>
        <taxon>Hyphomicrobiales</taxon>
        <taxon>Aurantimonadaceae</taxon>
        <taxon>Aureimonas</taxon>
    </lineage>
</organism>